<feature type="region of interest" description="Disordered" evidence="1">
    <location>
        <begin position="369"/>
        <end position="426"/>
    </location>
</feature>
<feature type="compositionally biased region" description="Basic and acidic residues" evidence="1">
    <location>
        <begin position="160"/>
        <end position="170"/>
    </location>
</feature>
<reference evidence="2 3" key="1">
    <citation type="submission" date="2024-02" db="EMBL/GenBank/DDBJ databases">
        <title>A draft genome for the cacao thread blight pathogen Marasmius crinis-equi.</title>
        <authorList>
            <person name="Cohen S.P."/>
            <person name="Baruah I.K."/>
            <person name="Amoako-Attah I."/>
            <person name="Bukari Y."/>
            <person name="Meinhardt L.W."/>
            <person name="Bailey B.A."/>
        </authorList>
    </citation>
    <scope>NUCLEOTIDE SEQUENCE [LARGE SCALE GENOMIC DNA]</scope>
    <source>
        <strain evidence="2 3">GH-76</strain>
    </source>
</reference>
<feature type="compositionally biased region" description="Basic and acidic residues" evidence="1">
    <location>
        <begin position="142"/>
        <end position="153"/>
    </location>
</feature>
<dbReference type="Proteomes" id="UP001465976">
    <property type="component" value="Unassembled WGS sequence"/>
</dbReference>
<accession>A0ABR3FM13</accession>
<feature type="compositionally biased region" description="Basic and acidic residues" evidence="1">
    <location>
        <begin position="377"/>
        <end position="389"/>
    </location>
</feature>
<evidence type="ECO:0000256" key="1">
    <source>
        <dbReference type="SAM" id="MobiDB-lite"/>
    </source>
</evidence>
<evidence type="ECO:0000313" key="2">
    <source>
        <dbReference type="EMBL" id="KAL0576446.1"/>
    </source>
</evidence>
<evidence type="ECO:0000313" key="3">
    <source>
        <dbReference type="Proteomes" id="UP001465976"/>
    </source>
</evidence>
<feature type="compositionally biased region" description="Polar residues" evidence="1">
    <location>
        <begin position="404"/>
        <end position="420"/>
    </location>
</feature>
<sequence length="619" mass="68021">MRFSILKKWSTIIHRRGRSDSHIHFLQSNTTQVDYPHSISAGDINTRQLDIHSISNPTSSPLLSSEAPPKTISRRSASNSESAKTIESSNAKSTSHEPTKQSVGVVQKLASTKKRISQLKGEREVLEASSRDLNASARSQQRRLDEAKRDLHSTRASCTAEKKRQSDIESEVQRDIQRQMFANALLELGNAHKDGLGLFLDASEEEVVDAIQKAAEREGDIWCTILSDIVGPLAPDNYISAINIALDTKKELRSVRKIARFWKRTANLSDVVTPSASNMSDVQEPLSAERRRAVENLQRQRRSSSVQFSTPTLFAPSASIASQRSVALPYLSSTHSISTHRHESLGPLASQVFKEELINAHSSFRMFSSPSSRILRTKSEPVDENRSMKSEGLSQKALGKQREITSQTSHPPSGVRSSLSPPALPNLELPSPITNVLLSEPKEENTFLQAERALHSFERICNSFPSSNFGSLQAISEEISQASDYQDGPDTTLVNATRTESDAISVSSLLEGDNSLDATFVHIGLEGEEKVEKAEKNLQSSGAADIHFTNAGHAKILLPVSYSSPACSPEKSHERKTLTKPPRPTSISFVLPNTEVPGFKPVAPLNIVKKNKRASLSLF</sequence>
<feature type="region of interest" description="Disordered" evidence="1">
    <location>
        <begin position="121"/>
        <end position="170"/>
    </location>
</feature>
<name>A0ABR3FM13_9AGAR</name>
<gene>
    <name evidence="2" type="ORF">V5O48_005521</name>
</gene>
<feature type="compositionally biased region" description="Polar residues" evidence="1">
    <location>
        <begin position="52"/>
        <end position="63"/>
    </location>
</feature>
<keyword evidence="3" id="KW-1185">Reference proteome</keyword>
<organism evidence="2 3">
    <name type="scientific">Marasmius crinis-equi</name>
    <dbReference type="NCBI Taxonomy" id="585013"/>
    <lineage>
        <taxon>Eukaryota</taxon>
        <taxon>Fungi</taxon>
        <taxon>Dikarya</taxon>
        <taxon>Basidiomycota</taxon>
        <taxon>Agaricomycotina</taxon>
        <taxon>Agaricomycetes</taxon>
        <taxon>Agaricomycetidae</taxon>
        <taxon>Agaricales</taxon>
        <taxon>Marasmiineae</taxon>
        <taxon>Marasmiaceae</taxon>
        <taxon>Marasmius</taxon>
    </lineage>
</organism>
<dbReference type="EMBL" id="JBAHYK010000222">
    <property type="protein sequence ID" value="KAL0576446.1"/>
    <property type="molecule type" value="Genomic_DNA"/>
</dbReference>
<feature type="compositionally biased region" description="Polar residues" evidence="1">
    <location>
        <begin position="74"/>
        <end position="93"/>
    </location>
</feature>
<feature type="region of interest" description="Disordered" evidence="1">
    <location>
        <begin position="52"/>
        <end position="106"/>
    </location>
</feature>
<feature type="compositionally biased region" description="Basic and acidic residues" evidence="1">
    <location>
        <begin position="121"/>
        <end position="130"/>
    </location>
</feature>
<comment type="caution">
    <text evidence="2">The sequence shown here is derived from an EMBL/GenBank/DDBJ whole genome shotgun (WGS) entry which is preliminary data.</text>
</comment>
<proteinExistence type="predicted"/>
<protein>
    <submittedName>
        <fullName evidence="2">Uncharacterized protein</fullName>
    </submittedName>
</protein>